<evidence type="ECO:0000313" key="2">
    <source>
        <dbReference type="Proteomes" id="UP000034854"/>
    </source>
</evidence>
<sequence>MLGVGKFKKTTPILLGILSALMFAELILRFGDIFKPPIHITEQSSLFGFDHIPNSQGVYSSKEFTVNIKINSQGLRDEEINLLKQEGVTRIAVVGDSFIEGLQVPLEVTSTKILQRMLIDANEKVQVINFGVSGFGLDQKYLYIKNRVLKYHPDIVVLFLASNDLDDIKKNNVVFEEKGQLKFRLFPIDSKLVRLTKGILRNLYLANLFFVAMQNNKVNLPNSQLPIEYYLLRGNIPLEDVNYMNIAKKLILLSEEETVSEHSHIILVIGADRLQVDKAKIRILEEKYLKSELNTEFFNSELVSFASENNIEFLDLLPIFKEESLKGNTLYFNYDGHWNETGHRVVAQALVNPILEILERAKIN</sequence>
<evidence type="ECO:0000313" key="1">
    <source>
        <dbReference type="EMBL" id="KKR88134.1"/>
    </source>
</evidence>
<organism evidence="1 2">
    <name type="scientific">Candidatus Curtissbacteria bacterium GW2011_GWA1_41_11</name>
    <dbReference type="NCBI Taxonomy" id="1618409"/>
    <lineage>
        <taxon>Bacteria</taxon>
        <taxon>Candidatus Curtissiibacteriota</taxon>
    </lineage>
</organism>
<dbReference type="InterPro" id="IPR051532">
    <property type="entry name" value="Ester_Hydrolysis_Enzymes"/>
</dbReference>
<protein>
    <submittedName>
        <fullName evidence="1">Lipolytic protein G-D-S-L family</fullName>
    </submittedName>
</protein>
<dbReference type="InterPro" id="IPR036514">
    <property type="entry name" value="SGNH_hydro_sf"/>
</dbReference>
<dbReference type="AlphaFoldDB" id="A0A0G0UH41"/>
<dbReference type="PANTHER" id="PTHR30383">
    <property type="entry name" value="THIOESTERASE 1/PROTEASE 1/LYSOPHOSPHOLIPASE L1"/>
    <property type="match status" value="1"/>
</dbReference>
<comment type="caution">
    <text evidence="1">The sequence shown here is derived from an EMBL/GenBank/DDBJ whole genome shotgun (WGS) entry which is preliminary data.</text>
</comment>
<dbReference type="EMBL" id="LCAG01000001">
    <property type="protein sequence ID" value="KKR88134.1"/>
    <property type="molecule type" value="Genomic_DNA"/>
</dbReference>
<dbReference type="Gene3D" id="3.40.50.1110">
    <property type="entry name" value="SGNH hydrolase"/>
    <property type="match status" value="2"/>
</dbReference>
<gene>
    <name evidence="1" type="ORF">UU34_C0001G0131</name>
</gene>
<dbReference type="SUPFAM" id="SSF52266">
    <property type="entry name" value="SGNH hydrolase"/>
    <property type="match status" value="1"/>
</dbReference>
<proteinExistence type="predicted"/>
<name>A0A0G0UH41_9BACT</name>
<reference evidence="1 2" key="1">
    <citation type="journal article" date="2015" name="Nature">
        <title>rRNA introns, odd ribosomes, and small enigmatic genomes across a large radiation of phyla.</title>
        <authorList>
            <person name="Brown C.T."/>
            <person name="Hug L.A."/>
            <person name="Thomas B.C."/>
            <person name="Sharon I."/>
            <person name="Castelle C.J."/>
            <person name="Singh A."/>
            <person name="Wilkins M.J."/>
            <person name="Williams K.H."/>
            <person name="Banfield J.F."/>
        </authorList>
    </citation>
    <scope>NUCLEOTIDE SEQUENCE [LARGE SCALE GENOMIC DNA]</scope>
</reference>
<dbReference type="CDD" id="cd00229">
    <property type="entry name" value="SGNH_hydrolase"/>
    <property type="match status" value="1"/>
</dbReference>
<accession>A0A0G0UH41</accession>
<dbReference type="Proteomes" id="UP000034854">
    <property type="component" value="Unassembled WGS sequence"/>
</dbReference>